<reference evidence="2 3" key="1">
    <citation type="journal article" date="2017" name="BMC Genomics">
        <title>Three novel Pseudomonas phages isolated from composting provide insights into the evolution and diversity of tailed phages.</title>
        <authorList>
            <person name="Amgarten D."/>
            <person name="Martins L.F."/>
            <person name="Lombardi K.C."/>
            <person name="Antunes L.P."/>
            <person name="de Souza A.P.S."/>
            <person name="Nicastro G.G."/>
            <person name="Kitajima E.W."/>
            <person name="Quaggio R.B."/>
            <person name="Upton C."/>
            <person name="Setubal J.C."/>
            <person name="da Silva A.M."/>
        </authorList>
    </citation>
    <scope>NUCLEOTIDE SEQUENCE [LARGE SCALE GENOMIC DNA]</scope>
</reference>
<sequence>MTKIDRWKFPHAYHDEYLEGYNSSPSDECPYPTSKIGKYCAWVGGKFDRYGSTEGRKNDQHYREDLPVGSSGKGSR</sequence>
<keyword evidence="3" id="KW-1185">Reference proteome</keyword>
<evidence type="ECO:0000313" key="2">
    <source>
        <dbReference type="EMBL" id="AMD43454.1"/>
    </source>
</evidence>
<dbReference type="Proteomes" id="UP000222072">
    <property type="component" value="Segment"/>
</dbReference>
<proteinExistence type="predicted"/>
<dbReference type="EMBL" id="KU356690">
    <property type="protein sequence ID" value="AMD43454.1"/>
    <property type="molecule type" value="Genomic_DNA"/>
</dbReference>
<gene>
    <name evidence="2" type="ORF">ZC03_077</name>
</gene>
<evidence type="ECO:0000256" key="1">
    <source>
        <dbReference type="SAM" id="MobiDB-lite"/>
    </source>
</evidence>
<accession>A0A1L2C971</accession>
<organism evidence="2 3">
    <name type="scientific">Pseudomonas phage ZC03</name>
    <dbReference type="NCBI Taxonomy" id="1622115"/>
    <lineage>
        <taxon>Viruses</taxon>
        <taxon>Duplodnaviria</taxon>
        <taxon>Heunggongvirae</taxon>
        <taxon>Uroviricota</taxon>
        <taxon>Caudoviricetes</taxon>
        <taxon>Schitoviridae</taxon>
        <taxon>Zicotriavirus</taxon>
        <taxon>Zicotriavirus ZC03</taxon>
    </lineage>
</organism>
<feature type="region of interest" description="Disordered" evidence="1">
    <location>
        <begin position="53"/>
        <end position="76"/>
    </location>
</feature>
<protein>
    <submittedName>
        <fullName evidence="2">Uncharacterized protein</fullName>
    </submittedName>
</protein>
<feature type="compositionally biased region" description="Basic and acidic residues" evidence="1">
    <location>
        <begin position="53"/>
        <end position="66"/>
    </location>
</feature>
<evidence type="ECO:0000313" key="3">
    <source>
        <dbReference type="Proteomes" id="UP000222072"/>
    </source>
</evidence>
<name>A0A1L2C971_9CAUD</name>